<dbReference type="InterPro" id="IPR043504">
    <property type="entry name" value="Peptidase_S1_PA_chymotrypsin"/>
</dbReference>
<dbReference type="InterPro" id="IPR033116">
    <property type="entry name" value="TRYPSIN_SER"/>
</dbReference>
<dbReference type="FunFam" id="2.40.10.10:FF:000002">
    <property type="entry name" value="Transmembrane protease serine"/>
    <property type="match status" value="1"/>
</dbReference>
<evidence type="ECO:0000256" key="3">
    <source>
        <dbReference type="ARBA" id="ARBA00022825"/>
    </source>
</evidence>
<reference evidence="7" key="3">
    <citation type="submission" date="2025-09" db="UniProtKB">
        <authorList>
            <consortium name="Ensembl"/>
        </authorList>
    </citation>
    <scope>IDENTIFICATION</scope>
</reference>
<keyword evidence="4" id="KW-1015">Disulfide bond</keyword>
<evidence type="ECO:0000313" key="8">
    <source>
        <dbReference type="Proteomes" id="UP000472263"/>
    </source>
</evidence>
<keyword evidence="2" id="KW-0378">Hydrolase</keyword>
<evidence type="ECO:0000256" key="4">
    <source>
        <dbReference type="ARBA" id="ARBA00023157"/>
    </source>
</evidence>
<organism evidence="7 8">
    <name type="scientific">Myripristis murdjan</name>
    <name type="common">pinecone soldierfish</name>
    <dbReference type="NCBI Taxonomy" id="586833"/>
    <lineage>
        <taxon>Eukaryota</taxon>
        <taxon>Metazoa</taxon>
        <taxon>Chordata</taxon>
        <taxon>Craniata</taxon>
        <taxon>Vertebrata</taxon>
        <taxon>Euteleostomi</taxon>
        <taxon>Actinopterygii</taxon>
        <taxon>Neopterygii</taxon>
        <taxon>Teleostei</taxon>
        <taxon>Neoteleostei</taxon>
        <taxon>Acanthomorphata</taxon>
        <taxon>Holocentriformes</taxon>
        <taxon>Holocentridae</taxon>
        <taxon>Myripristis</taxon>
    </lineage>
</organism>
<evidence type="ECO:0000256" key="1">
    <source>
        <dbReference type="ARBA" id="ARBA00022670"/>
    </source>
</evidence>
<dbReference type="GeneTree" id="ENSGT00940000164481"/>
<keyword evidence="8" id="KW-1185">Reference proteome</keyword>
<accession>A0A667XES8</accession>
<name>A0A667XES8_9TELE</name>
<reference evidence="7" key="1">
    <citation type="submission" date="2019-06" db="EMBL/GenBank/DDBJ databases">
        <authorList>
            <consortium name="Wellcome Sanger Institute Data Sharing"/>
        </authorList>
    </citation>
    <scope>NUCLEOTIDE SEQUENCE [LARGE SCALE GENOMIC DNA]</scope>
</reference>
<evidence type="ECO:0000259" key="6">
    <source>
        <dbReference type="PROSITE" id="PS50240"/>
    </source>
</evidence>
<evidence type="ECO:0000256" key="2">
    <source>
        <dbReference type="ARBA" id="ARBA00022801"/>
    </source>
</evidence>
<dbReference type="Ensembl" id="ENSMMDT00005007755.1">
    <property type="protein sequence ID" value="ENSMMDP00005007536.1"/>
    <property type="gene ID" value="ENSMMDG00005004095.1"/>
</dbReference>
<dbReference type="Pfam" id="PF00089">
    <property type="entry name" value="Trypsin"/>
    <property type="match status" value="1"/>
</dbReference>
<feature type="domain" description="Peptidase S1" evidence="6">
    <location>
        <begin position="1"/>
        <end position="180"/>
    </location>
</feature>
<dbReference type="InterPro" id="IPR001314">
    <property type="entry name" value="Peptidase_S1A"/>
</dbReference>
<dbReference type="PRINTS" id="PR00722">
    <property type="entry name" value="CHYMOTRYPSIN"/>
</dbReference>
<dbReference type="PANTHER" id="PTHR24252:SF17">
    <property type="entry name" value="SUPPRESSOR OF TUMORIGENICITY 14 PROTEIN HOMOLOG-RELATED"/>
    <property type="match status" value="1"/>
</dbReference>
<proteinExistence type="inferred from homology"/>
<dbReference type="InterPro" id="IPR001254">
    <property type="entry name" value="Trypsin_dom"/>
</dbReference>
<dbReference type="GO" id="GO:0004252">
    <property type="term" value="F:serine-type endopeptidase activity"/>
    <property type="evidence" value="ECO:0007669"/>
    <property type="project" value="InterPro"/>
</dbReference>
<keyword evidence="1" id="KW-0645">Protease</keyword>
<dbReference type="Proteomes" id="UP000472263">
    <property type="component" value="Chromosome 7"/>
</dbReference>
<keyword evidence="3" id="KW-0720">Serine protease</keyword>
<dbReference type="CDD" id="cd00190">
    <property type="entry name" value="Tryp_SPc"/>
    <property type="match status" value="1"/>
</dbReference>
<evidence type="ECO:0000313" key="7">
    <source>
        <dbReference type="Ensembl" id="ENSMMDP00005007536.1"/>
    </source>
</evidence>
<dbReference type="Gene3D" id="2.40.10.10">
    <property type="entry name" value="Trypsin-like serine proteases"/>
    <property type="match status" value="2"/>
</dbReference>
<dbReference type="SMART" id="SM00020">
    <property type="entry name" value="Tryp_SPc"/>
    <property type="match status" value="1"/>
</dbReference>
<dbReference type="PANTHER" id="PTHR24252">
    <property type="entry name" value="ACROSIN-RELATED"/>
    <property type="match status" value="1"/>
</dbReference>
<dbReference type="PROSITE" id="PS00135">
    <property type="entry name" value="TRYPSIN_SER"/>
    <property type="match status" value="1"/>
</dbReference>
<dbReference type="SUPFAM" id="SSF50494">
    <property type="entry name" value="Trypsin-like serine proteases"/>
    <property type="match status" value="1"/>
</dbReference>
<reference evidence="7" key="2">
    <citation type="submission" date="2025-08" db="UniProtKB">
        <authorList>
            <consortium name="Ensembl"/>
        </authorList>
    </citation>
    <scope>IDENTIFICATION</scope>
</reference>
<dbReference type="GO" id="GO:0006508">
    <property type="term" value="P:proteolysis"/>
    <property type="evidence" value="ECO:0007669"/>
    <property type="project" value="UniProtKB-KW"/>
</dbReference>
<dbReference type="InterPro" id="IPR009003">
    <property type="entry name" value="Peptidase_S1_PA"/>
</dbReference>
<dbReference type="PROSITE" id="PS50240">
    <property type="entry name" value="TRYPSIN_DOM"/>
    <property type="match status" value="1"/>
</dbReference>
<dbReference type="AlphaFoldDB" id="A0A667XES8"/>
<protein>
    <recommendedName>
        <fullName evidence="6">Peptidase S1 domain-containing protein</fullName>
    </recommendedName>
</protein>
<comment type="similarity">
    <text evidence="5">Belongs to the peptidase S1 family. CLIP subfamily.</text>
</comment>
<evidence type="ECO:0000256" key="5">
    <source>
        <dbReference type="ARBA" id="ARBA00024195"/>
    </source>
</evidence>
<sequence length="181" mass="19585">HHSSGPSEQPHEDQTSQWTVRKNVKRIIAHAAYNADTYNNDIALMELDGAVTLNQKIWPICLPTPTHAFPVGQVAWITGWGATREGGGLNKTCKKNLLYLLCNSLMQDQITDKMLCAGVLKGGVDACQGDSGGPLSVTGTAGRAFLAGVVSWGDGCARRNRPGVYTRVTEYRSWIKENSGV</sequence>